<dbReference type="OrthoDB" id="5401779at2759"/>
<reference evidence="8" key="1">
    <citation type="submission" date="2020-04" db="EMBL/GenBank/DDBJ databases">
        <title>Genome Assembly and Annotation of Botryosphaeria dothidea sdau 11-99, a Latent Pathogen of Apple Fruit Ring Rot in China.</title>
        <authorList>
            <person name="Yu C."/>
            <person name="Diao Y."/>
            <person name="Lu Q."/>
            <person name="Zhao J."/>
            <person name="Cui S."/>
            <person name="Peng C."/>
            <person name="He B."/>
            <person name="Liu H."/>
        </authorList>
    </citation>
    <scope>NUCLEOTIDE SEQUENCE [LARGE SCALE GENOMIC DNA]</scope>
    <source>
        <strain evidence="8">Sdau11-99</strain>
    </source>
</reference>
<sequence>MAAQATDPQAEPGYDIHETRIPFITGVMATLVALMIMSVAARFYARAMLRRVLGWDDWFMLLAWVFVLGTNIGIWRLIPYGLGRHDSVSIRNLLKVYEPYAKGTWALRILSIISGTLTRVAVCLGYMRLFPNRSSNTWFCRVAIFCCAVIGISLTLTNIFQCHPIAVFWKFSELKNRYSKCNFDLPWNTADRITTAVTNLAVFLWPAHLLWRLKLQKRQRISLIALFCAGCCISIISILRMWNWFGVSMAVTVYSETWGWGYFYLLMAVELNFGIICGCLPFCKPALVAVCPCLFLRKFNKTATAEPPMLPKFHAFTSPAALRRKKRESFSDVSQIMTRPIMAMPTHQETAWPPAVAPRVVQNPPQVDFRALKTYAG</sequence>
<protein>
    <recommendedName>
        <fullName evidence="7">Rhodopsin domain-containing protein</fullName>
    </recommendedName>
</protein>
<comment type="similarity">
    <text evidence="5">Belongs to the SAT4 family.</text>
</comment>
<dbReference type="Pfam" id="PF20684">
    <property type="entry name" value="Fung_rhodopsin"/>
    <property type="match status" value="1"/>
</dbReference>
<dbReference type="GO" id="GO:0016020">
    <property type="term" value="C:membrane"/>
    <property type="evidence" value="ECO:0007669"/>
    <property type="project" value="UniProtKB-SubCell"/>
</dbReference>
<gene>
    <name evidence="8" type="ORF">GTA08_BOTSDO03247</name>
</gene>
<feature type="transmembrane region" description="Helical" evidence="6">
    <location>
        <begin position="193"/>
        <end position="211"/>
    </location>
</feature>
<feature type="transmembrane region" description="Helical" evidence="6">
    <location>
        <begin position="262"/>
        <end position="295"/>
    </location>
</feature>
<keyword evidence="2 6" id="KW-0812">Transmembrane</keyword>
<evidence type="ECO:0000256" key="3">
    <source>
        <dbReference type="ARBA" id="ARBA00022989"/>
    </source>
</evidence>
<feature type="domain" description="Rhodopsin" evidence="7">
    <location>
        <begin position="41"/>
        <end position="287"/>
    </location>
</feature>
<accession>A0A8H4N5H6</accession>
<evidence type="ECO:0000256" key="1">
    <source>
        <dbReference type="ARBA" id="ARBA00004141"/>
    </source>
</evidence>
<evidence type="ECO:0000313" key="8">
    <source>
        <dbReference type="EMBL" id="KAF4309760.1"/>
    </source>
</evidence>
<keyword evidence="9" id="KW-1185">Reference proteome</keyword>
<feature type="transmembrane region" description="Helical" evidence="6">
    <location>
        <begin position="105"/>
        <end position="126"/>
    </location>
</feature>
<comment type="caution">
    <text evidence="8">The sequence shown here is derived from an EMBL/GenBank/DDBJ whole genome shotgun (WGS) entry which is preliminary data.</text>
</comment>
<keyword evidence="4 6" id="KW-0472">Membrane</keyword>
<feature type="transmembrane region" description="Helical" evidence="6">
    <location>
        <begin position="21"/>
        <end position="45"/>
    </location>
</feature>
<feature type="transmembrane region" description="Helical" evidence="6">
    <location>
        <begin position="138"/>
        <end position="160"/>
    </location>
</feature>
<dbReference type="InterPro" id="IPR049326">
    <property type="entry name" value="Rhodopsin_dom_fungi"/>
</dbReference>
<evidence type="ECO:0000256" key="4">
    <source>
        <dbReference type="ARBA" id="ARBA00023136"/>
    </source>
</evidence>
<dbReference type="PANTHER" id="PTHR33048:SF129">
    <property type="entry name" value="INTEGRAL MEMBRANE PROTEIN-RELATED"/>
    <property type="match status" value="1"/>
</dbReference>
<evidence type="ECO:0000256" key="5">
    <source>
        <dbReference type="ARBA" id="ARBA00038359"/>
    </source>
</evidence>
<feature type="transmembrane region" description="Helical" evidence="6">
    <location>
        <begin position="57"/>
        <end position="78"/>
    </location>
</feature>
<organism evidence="8 9">
    <name type="scientific">Botryosphaeria dothidea</name>
    <dbReference type="NCBI Taxonomy" id="55169"/>
    <lineage>
        <taxon>Eukaryota</taxon>
        <taxon>Fungi</taxon>
        <taxon>Dikarya</taxon>
        <taxon>Ascomycota</taxon>
        <taxon>Pezizomycotina</taxon>
        <taxon>Dothideomycetes</taxon>
        <taxon>Dothideomycetes incertae sedis</taxon>
        <taxon>Botryosphaeriales</taxon>
        <taxon>Botryosphaeriaceae</taxon>
        <taxon>Botryosphaeria</taxon>
    </lineage>
</organism>
<evidence type="ECO:0000256" key="6">
    <source>
        <dbReference type="SAM" id="Phobius"/>
    </source>
</evidence>
<keyword evidence="3 6" id="KW-1133">Transmembrane helix</keyword>
<dbReference type="AlphaFoldDB" id="A0A8H4N5H6"/>
<evidence type="ECO:0000256" key="2">
    <source>
        <dbReference type="ARBA" id="ARBA00022692"/>
    </source>
</evidence>
<dbReference type="PANTHER" id="PTHR33048">
    <property type="entry name" value="PTH11-LIKE INTEGRAL MEMBRANE PROTEIN (AFU_ORTHOLOGUE AFUA_5G11245)"/>
    <property type="match status" value="1"/>
</dbReference>
<dbReference type="EMBL" id="WWBZ02000016">
    <property type="protein sequence ID" value="KAF4309760.1"/>
    <property type="molecule type" value="Genomic_DNA"/>
</dbReference>
<comment type="subcellular location">
    <subcellularLocation>
        <location evidence="1">Membrane</location>
        <topology evidence="1">Multi-pass membrane protein</topology>
    </subcellularLocation>
</comment>
<dbReference type="InterPro" id="IPR052337">
    <property type="entry name" value="SAT4-like"/>
</dbReference>
<dbReference type="Proteomes" id="UP000572817">
    <property type="component" value="Unassembled WGS sequence"/>
</dbReference>
<name>A0A8H4N5H6_9PEZI</name>
<evidence type="ECO:0000313" key="9">
    <source>
        <dbReference type="Proteomes" id="UP000572817"/>
    </source>
</evidence>
<proteinExistence type="inferred from homology"/>
<evidence type="ECO:0000259" key="7">
    <source>
        <dbReference type="Pfam" id="PF20684"/>
    </source>
</evidence>
<feature type="transmembrane region" description="Helical" evidence="6">
    <location>
        <begin position="223"/>
        <end position="242"/>
    </location>
</feature>